<feature type="transmembrane region" description="Helical" evidence="1">
    <location>
        <begin position="97"/>
        <end position="121"/>
    </location>
</feature>
<feature type="transmembrane region" description="Helical" evidence="1">
    <location>
        <begin position="58"/>
        <end position="76"/>
    </location>
</feature>
<reference evidence="2" key="1">
    <citation type="submission" date="2024-05" db="EMBL/GenBank/DDBJ databases">
        <title>Draft genome assemblies of 36 bacteria isolated from hibernating arctic ground squirrels.</title>
        <authorList>
            <person name="McKee H."/>
            <person name="Mullen L."/>
            <person name="Drown D.M."/>
            <person name="Duddleston K.N."/>
        </authorList>
    </citation>
    <scope>NUCLEOTIDE SEQUENCE</scope>
    <source>
        <strain evidence="2">AN1007</strain>
    </source>
</reference>
<keyword evidence="1" id="KW-0812">Transmembrane</keyword>
<keyword evidence="1" id="KW-1133">Transmembrane helix</keyword>
<name>A0AAU8NJL0_9BACL</name>
<dbReference type="AlphaFoldDB" id="A0AAU8NJL0"/>
<evidence type="ECO:0000313" key="2">
    <source>
        <dbReference type="EMBL" id="XCP97909.1"/>
    </source>
</evidence>
<keyword evidence="1" id="KW-0472">Membrane</keyword>
<accession>A0AAU8NJL0</accession>
<protein>
    <submittedName>
        <fullName evidence="2">ABC transporter permease</fullName>
    </submittedName>
</protein>
<organism evidence="2">
    <name type="scientific">Paenibacillus sp. AN1007</name>
    <dbReference type="NCBI Taxonomy" id="3151385"/>
    <lineage>
        <taxon>Bacteria</taxon>
        <taxon>Bacillati</taxon>
        <taxon>Bacillota</taxon>
        <taxon>Bacilli</taxon>
        <taxon>Bacillales</taxon>
        <taxon>Paenibacillaceae</taxon>
        <taxon>Paenibacillus</taxon>
    </lineage>
</organism>
<feature type="transmembrane region" description="Helical" evidence="1">
    <location>
        <begin position="15"/>
        <end position="38"/>
    </location>
</feature>
<dbReference type="EMBL" id="CP159992">
    <property type="protein sequence ID" value="XCP97909.1"/>
    <property type="molecule type" value="Genomic_DNA"/>
</dbReference>
<sequence>MLVSIEFNKLKRTRLLLISVITIVLVAFIIVLQGLRYFQGERYINTLGWLSEGTLSLFTYYIFPPLFALIGSFIICRELQYDTLKNLQMIPISKTKLMLVKLCTACLISLLMSVVLFMVVICTEYIFNGRMMTINFVITNFKQYLLQGIGCFVAVTPIITIATVLSRGYWISAAIAIVYSFIGVFTTNSPIHSLYPISAIFEVSGARTVAAGEYVIAVGSLSGALLLSLIFIGLPFKREGE</sequence>
<dbReference type="RefSeq" id="WP_342556410.1">
    <property type="nucleotide sequence ID" value="NZ_CP159992.1"/>
</dbReference>
<proteinExistence type="predicted"/>
<feature type="transmembrane region" description="Helical" evidence="1">
    <location>
        <begin position="141"/>
        <end position="162"/>
    </location>
</feature>
<feature type="transmembrane region" description="Helical" evidence="1">
    <location>
        <begin position="169"/>
        <end position="186"/>
    </location>
</feature>
<gene>
    <name evidence="2" type="ORF">ABXS70_04855</name>
</gene>
<evidence type="ECO:0000256" key="1">
    <source>
        <dbReference type="SAM" id="Phobius"/>
    </source>
</evidence>
<feature type="transmembrane region" description="Helical" evidence="1">
    <location>
        <begin position="214"/>
        <end position="236"/>
    </location>
</feature>
<dbReference type="Pfam" id="PF12730">
    <property type="entry name" value="ABC2_membrane_4"/>
    <property type="match status" value="1"/>
</dbReference>